<evidence type="ECO:0000313" key="2">
    <source>
        <dbReference type="EMBL" id="SDM91257.1"/>
    </source>
</evidence>
<dbReference type="OrthoDB" id="2962597at2"/>
<accession>A0A1G9X3H6</accession>
<name>A0A1G9X3H6_9BACI</name>
<organism evidence="2 3">
    <name type="scientific">Tenuibacillus multivorans</name>
    <dbReference type="NCBI Taxonomy" id="237069"/>
    <lineage>
        <taxon>Bacteria</taxon>
        <taxon>Bacillati</taxon>
        <taxon>Bacillota</taxon>
        <taxon>Bacilli</taxon>
        <taxon>Bacillales</taxon>
        <taxon>Bacillaceae</taxon>
        <taxon>Tenuibacillus</taxon>
    </lineage>
</organism>
<gene>
    <name evidence="2" type="ORF">SAMN05216498_0997</name>
</gene>
<dbReference type="Gene3D" id="3.30.2030.10">
    <property type="entry name" value="YwmB-like"/>
    <property type="match status" value="1"/>
</dbReference>
<dbReference type="EMBL" id="FNIG01000001">
    <property type="protein sequence ID" value="SDM91257.1"/>
    <property type="molecule type" value="Genomic_DNA"/>
</dbReference>
<keyword evidence="3" id="KW-1185">Reference proteome</keyword>
<evidence type="ECO:0000256" key="1">
    <source>
        <dbReference type="SAM" id="SignalP"/>
    </source>
</evidence>
<dbReference type="Gene3D" id="3.30.360.40">
    <property type="entry name" value="YwmB-like"/>
    <property type="match status" value="1"/>
</dbReference>
<keyword evidence="1" id="KW-0732">Signal</keyword>
<feature type="signal peptide" evidence="1">
    <location>
        <begin position="1"/>
        <end position="20"/>
    </location>
</feature>
<reference evidence="2 3" key="1">
    <citation type="submission" date="2016-10" db="EMBL/GenBank/DDBJ databases">
        <authorList>
            <person name="de Groot N.N."/>
        </authorList>
    </citation>
    <scope>NUCLEOTIDE SEQUENCE [LARGE SCALE GENOMIC DNA]</scope>
    <source>
        <strain evidence="2 3">CGMCC 1.3442</strain>
    </source>
</reference>
<dbReference type="InterPro" id="IPR014794">
    <property type="entry name" value="DUF1779"/>
</dbReference>
<dbReference type="SUPFAM" id="SSF143842">
    <property type="entry name" value="YwmB-like"/>
    <property type="match status" value="1"/>
</dbReference>
<dbReference type="Pfam" id="PF08680">
    <property type="entry name" value="DUF1779"/>
    <property type="match status" value="1"/>
</dbReference>
<protein>
    <submittedName>
        <fullName evidence="2">TATA-box binding</fullName>
    </submittedName>
</protein>
<dbReference type="Proteomes" id="UP000199334">
    <property type="component" value="Unassembled WGS sequence"/>
</dbReference>
<proteinExistence type="predicted"/>
<dbReference type="InterPro" id="IPR036209">
    <property type="entry name" value="YwmB-like_sf"/>
</dbReference>
<feature type="chain" id="PRO_5039210354" evidence="1">
    <location>
        <begin position="21"/>
        <end position="215"/>
    </location>
</feature>
<dbReference type="STRING" id="237069.SAMN05216498_0997"/>
<sequence length="215" mass="24711">MRFLLIVALLVSSIPFFYQSSSSALSDLSAADDMAKFFEEQNWEINHTGILIHTKADRAEAEAFIEKMQGNAQKPDSIDEQYDVVPLNQNLVKVIYELTSDGWNQDVKKYLENQLSNDNFRQFFKNGQIFSCFQSNFDGKIKSNFITNKIVNYFDVKNTKVIDEEKFIVISGISDQFEQYIPMDEGKINIQFAVREGKNNKKTVTIGTPILVIEY</sequence>
<dbReference type="AlphaFoldDB" id="A0A1G9X3H6"/>
<evidence type="ECO:0000313" key="3">
    <source>
        <dbReference type="Proteomes" id="UP000199334"/>
    </source>
</evidence>
<dbReference type="RefSeq" id="WP_093855488.1">
    <property type="nucleotide sequence ID" value="NZ_BJVZ01000010.1"/>
</dbReference>